<comment type="caution">
    <text evidence="5">The sequence shown here is derived from an EMBL/GenBank/DDBJ whole genome shotgun (WGS) entry which is preliminary data.</text>
</comment>
<dbReference type="EMBL" id="BGZK01000983">
    <property type="protein sequence ID" value="GBP67413.1"/>
    <property type="molecule type" value="Genomic_DNA"/>
</dbReference>
<dbReference type="GO" id="GO:0005634">
    <property type="term" value="C:nucleus"/>
    <property type="evidence" value="ECO:0007669"/>
    <property type="project" value="UniProtKB-SubCell"/>
</dbReference>
<dbReference type="Pfam" id="PF05225">
    <property type="entry name" value="HTH_psq"/>
    <property type="match status" value="1"/>
</dbReference>
<dbReference type="SUPFAM" id="SSF46689">
    <property type="entry name" value="Homeodomain-like"/>
    <property type="match status" value="1"/>
</dbReference>
<keyword evidence="2" id="KW-0238">DNA-binding</keyword>
<evidence type="ECO:0000313" key="6">
    <source>
        <dbReference type="Proteomes" id="UP000299102"/>
    </source>
</evidence>
<evidence type="ECO:0000259" key="4">
    <source>
        <dbReference type="PROSITE" id="PS51253"/>
    </source>
</evidence>
<name>A0A4C1XWD7_EUMVA</name>
<dbReference type="PANTHER" id="PTHR19303">
    <property type="entry name" value="TRANSPOSON"/>
    <property type="match status" value="1"/>
</dbReference>
<dbReference type="PROSITE" id="PS51253">
    <property type="entry name" value="HTH_CENPB"/>
    <property type="match status" value="1"/>
</dbReference>
<dbReference type="STRING" id="151549.A0A4C1XWD7"/>
<keyword evidence="6" id="KW-1185">Reference proteome</keyword>
<dbReference type="OrthoDB" id="4327074at2759"/>
<evidence type="ECO:0000256" key="3">
    <source>
        <dbReference type="ARBA" id="ARBA00023242"/>
    </source>
</evidence>
<protein>
    <submittedName>
        <fullName evidence="5">Tigger transposable element-derived protein 6</fullName>
    </submittedName>
</protein>
<dbReference type="PANTHER" id="PTHR19303:SF71">
    <property type="entry name" value="ZINC FINGER PHD-TYPE DOMAIN-CONTAINING PROTEIN"/>
    <property type="match status" value="1"/>
</dbReference>
<evidence type="ECO:0000256" key="2">
    <source>
        <dbReference type="ARBA" id="ARBA00023125"/>
    </source>
</evidence>
<comment type="subcellular location">
    <subcellularLocation>
        <location evidence="1">Nucleus</location>
    </subcellularLocation>
</comment>
<dbReference type="InterPro" id="IPR050863">
    <property type="entry name" value="CenT-Element_Derived"/>
</dbReference>
<sequence length="329" mass="37336">MLQLQEKTDCHMEKPSAVQRNSSFAIACNHCCKGSAMPRINISPKPKRKRQWDPEKMKLAVQAVQTKAMGYKKAVKMFSVPRTTLSRLAKCTGESLDSVVHRPLGRKCVLPPEIEKELVEYLLFMESKYYGLTLMDVRRMAYQLATRNEIPNPFIKEVAGRAWLDHFLNRHKNELSIRKPTGTSYARVQGFNRAAINEFFDILEAEYSKKHYPADRIFNVDETGLTIVQSKIPAVIGKKGKRQIGALTAAERGSLVTLVCCMSAGGSYIPPMLIFPRKNYSDQLMKGAPPGAIGKVHPSGWIQAHLFTEWFKHFLKRQIQQNSLQFFSS</sequence>
<keyword evidence="3" id="KW-0539">Nucleus</keyword>
<dbReference type="InterPro" id="IPR007889">
    <property type="entry name" value="HTH_Psq"/>
</dbReference>
<proteinExistence type="predicted"/>
<dbReference type="Pfam" id="PF03221">
    <property type="entry name" value="HTH_Tnp_Tc5"/>
    <property type="match status" value="1"/>
</dbReference>
<reference evidence="5 6" key="1">
    <citation type="journal article" date="2019" name="Commun. Biol.">
        <title>The bagworm genome reveals a unique fibroin gene that provides high tensile strength.</title>
        <authorList>
            <person name="Kono N."/>
            <person name="Nakamura H."/>
            <person name="Ohtoshi R."/>
            <person name="Tomita M."/>
            <person name="Numata K."/>
            <person name="Arakawa K."/>
        </authorList>
    </citation>
    <scope>NUCLEOTIDE SEQUENCE [LARGE SCALE GENOMIC DNA]</scope>
</reference>
<evidence type="ECO:0000313" key="5">
    <source>
        <dbReference type="EMBL" id="GBP67413.1"/>
    </source>
</evidence>
<dbReference type="AlphaFoldDB" id="A0A4C1XWD7"/>
<gene>
    <name evidence="5" type="primary">TIGD6</name>
    <name evidence="5" type="ORF">EVAR_47131_1</name>
</gene>
<organism evidence="5 6">
    <name type="scientific">Eumeta variegata</name>
    <name type="common">Bagworm moth</name>
    <name type="synonym">Eumeta japonica</name>
    <dbReference type="NCBI Taxonomy" id="151549"/>
    <lineage>
        <taxon>Eukaryota</taxon>
        <taxon>Metazoa</taxon>
        <taxon>Ecdysozoa</taxon>
        <taxon>Arthropoda</taxon>
        <taxon>Hexapoda</taxon>
        <taxon>Insecta</taxon>
        <taxon>Pterygota</taxon>
        <taxon>Neoptera</taxon>
        <taxon>Endopterygota</taxon>
        <taxon>Lepidoptera</taxon>
        <taxon>Glossata</taxon>
        <taxon>Ditrysia</taxon>
        <taxon>Tineoidea</taxon>
        <taxon>Psychidae</taxon>
        <taxon>Oiketicinae</taxon>
        <taxon>Eumeta</taxon>
    </lineage>
</organism>
<accession>A0A4C1XWD7</accession>
<dbReference type="Gene3D" id="1.10.10.60">
    <property type="entry name" value="Homeodomain-like"/>
    <property type="match status" value="1"/>
</dbReference>
<feature type="domain" description="HTH CENPB-type" evidence="4">
    <location>
        <begin position="102"/>
        <end position="177"/>
    </location>
</feature>
<dbReference type="Proteomes" id="UP000299102">
    <property type="component" value="Unassembled WGS sequence"/>
</dbReference>
<dbReference type="InterPro" id="IPR006600">
    <property type="entry name" value="HTH_CenpB_DNA-bd_dom"/>
</dbReference>
<evidence type="ECO:0000256" key="1">
    <source>
        <dbReference type="ARBA" id="ARBA00004123"/>
    </source>
</evidence>
<dbReference type="GO" id="GO:0003677">
    <property type="term" value="F:DNA binding"/>
    <property type="evidence" value="ECO:0007669"/>
    <property type="project" value="UniProtKB-KW"/>
</dbReference>
<dbReference type="Pfam" id="PF03184">
    <property type="entry name" value="DDE_1"/>
    <property type="match status" value="1"/>
</dbReference>
<dbReference type="InterPro" id="IPR004875">
    <property type="entry name" value="DDE_SF_endonuclease_dom"/>
</dbReference>
<dbReference type="InterPro" id="IPR009057">
    <property type="entry name" value="Homeodomain-like_sf"/>
</dbReference>